<sequence length="21" mass="2125">MISHCVPVGGALKLQVDASAK</sequence>
<reference evidence="1" key="1">
    <citation type="submission" date="2014-11" db="EMBL/GenBank/DDBJ databases">
        <authorList>
            <person name="Amaro Gonzalez C."/>
        </authorList>
    </citation>
    <scope>NUCLEOTIDE SEQUENCE</scope>
</reference>
<accession>A0A0E9R1S0</accession>
<dbReference type="EMBL" id="GBXM01086162">
    <property type="protein sequence ID" value="JAH22415.1"/>
    <property type="molecule type" value="Transcribed_RNA"/>
</dbReference>
<reference evidence="1" key="2">
    <citation type="journal article" date="2015" name="Fish Shellfish Immunol.">
        <title>Early steps in the European eel (Anguilla anguilla)-Vibrio vulnificus interaction in the gills: Role of the RtxA13 toxin.</title>
        <authorList>
            <person name="Callol A."/>
            <person name="Pajuelo D."/>
            <person name="Ebbesson L."/>
            <person name="Teles M."/>
            <person name="MacKenzie S."/>
            <person name="Amaro C."/>
        </authorList>
    </citation>
    <scope>NUCLEOTIDE SEQUENCE</scope>
</reference>
<protein>
    <submittedName>
        <fullName evidence="1">Uncharacterized protein</fullName>
    </submittedName>
</protein>
<dbReference type="AlphaFoldDB" id="A0A0E9R1S0"/>
<proteinExistence type="predicted"/>
<evidence type="ECO:0000313" key="1">
    <source>
        <dbReference type="EMBL" id="JAH22415.1"/>
    </source>
</evidence>
<name>A0A0E9R1S0_ANGAN</name>
<organism evidence="1">
    <name type="scientific">Anguilla anguilla</name>
    <name type="common">European freshwater eel</name>
    <name type="synonym">Muraena anguilla</name>
    <dbReference type="NCBI Taxonomy" id="7936"/>
    <lineage>
        <taxon>Eukaryota</taxon>
        <taxon>Metazoa</taxon>
        <taxon>Chordata</taxon>
        <taxon>Craniata</taxon>
        <taxon>Vertebrata</taxon>
        <taxon>Euteleostomi</taxon>
        <taxon>Actinopterygii</taxon>
        <taxon>Neopterygii</taxon>
        <taxon>Teleostei</taxon>
        <taxon>Anguilliformes</taxon>
        <taxon>Anguillidae</taxon>
        <taxon>Anguilla</taxon>
    </lineage>
</organism>